<accession>A0A131XRE7</accession>
<keyword evidence="4" id="KW-0479">Metal-binding</keyword>
<feature type="domain" description="Peptidase M13 C-terminal" evidence="10">
    <location>
        <begin position="510"/>
        <end position="704"/>
    </location>
</feature>
<dbReference type="PANTHER" id="PTHR11733:SF241">
    <property type="entry name" value="GH26575P-RELATED"/>
    <property type="match status" value="1"/>
</dbReference>
<evidence type="ECO:0000256" key="1">
    <source>
        <dbReference type="ARBA" id="ARBA00001947"/>
    </source>
</evidence>
<feature type="chain" id="PRO_5007284053" evidence="9">
    <location>
        <begin position="23"/>
        <end position="704"/>
    </location>
</feature>
<dbReference type="InterPro" id="IPR018497">
    <property type="entry name" value="Peptidase_M13_C"/>
</dbReference>
<sequence>MPTTGINLLLLIFVFGCLGSLAQEAADNSGDAEFCFRLCGTREFDADNRASRPKPCENFFKYVCGNTPAPTEATYDYDEDQNQETFLEKELIETVKATLEATPTEETSNLGDDDEDSLHVLNIAKKLYSACKQEEKGSSPEQLRQAVLQILASFHLENWPSQTGPAATSVKDILKHVGLRPVATVAPVGSEAKQQYLLSVNIAWPRFRLYPHILAASDKHTTKMAAYRRFIRSVVKFFYHREQSSAPFDSDQNNCHEESKQNTDTNDGDEVIRKIVGDIVEVEINLAKIAVAAKKGESRICTMKQWKSELQTEFPILEALRADFRKTGMTLENTDEVIVQLPEYFKSLVSYLKKLRTRKFYNYAGWYMVRDVADGLSCRVRKELNDFLKETTKPGIPVHLNDNACVRKLIGHNGLMHKGVAYLFLKRHFPKSFITEVSSLSYHIGASDESLNKSVVEKKYDLVTLHQEEPLPQWIWQLRENNFLQKLRLIRTPYEKAKIWLLSPLTTTSTYYQDNTALEMPAGALQPPVYKGDASTSYKLGSMGSLVGEVMARAMTEEGAVWTVRPGTYSWEQTQKQTFKQMLRCLSSQKSSNSIQGQHGKQDPQGEFDRRGGESALRLKLYDHVGLRTSFYAFEHRLSGCATACPRLASKEVKMEHFKGFFEAYAKRHCEANRHRDTEYSVNYALKTFAKFAEAFQCQNKDKM</sequence>
<comment type="cofactor">
    <cofactor evidence="1">
        <name>Zn(2+)</name>
        <dbReference type="ChEBI" id="CHEBI:29105"/>
    </cofactor>
</comment>
<dbReference type="GO" id="GO:0004222">
    <property type="term" value="F:metalloendopeptidase activity"/>
    <property type="evidence" value="ECO:0007669"/>
    <property type="project" value="InterPro"/>
</dbReference>
<reference evidence="12" key="1">
    <citation type="journal article" date="2017" name="Ticks Tick Borne Dis.">
        <title>An insight into the sialome of Hyalomma excavatum.</title>
        <authorList>
            <person name="Ribeiro J.M."/>
            <person name="Slovak M."/>
            <person name="Francischetti I.M."/>
        </authorList>
    </citation>
    <scope>NUCLEOTIDE SEQUENCE</scope>
    <source>
        <strain evidence="12">Samish</strain>
        <tissue evidence="12">Salivary glands</tissue>
    </source>
</reference>
<dbReference type="Pfam" id="PF05649">
    <property type="entry name" value="Peptidase_M13_N"/>
    <property type="match status" value="1"/>
</dbReference>
<dbReference type="GO" id="GO:0005886">
    <property type="term" value="C:plasma membrane"/>
    <property type="evidence" value="ECO:0007669"/>
    <property type="project" value="TreeGrafter"/>
</dbReference>
<keyword evidence="7" id="KW-0482">Metalloprotease</keyword>
<dbReference type="InterPro" id="IPR024079">
    <property type="entry name" value="MetalloPept_cat_dom_sf"/>
</dbReference>
<evidence type="ECO:0000256" key="4">
    <source>
        <dbReference type="ARBA" id="ARBA00022723"/>
    </source>
</evidence>
<dbReference type="InterPro" id="IPR008753">
    <property type="entry name" value="Peptidase_M13_N"/>
</dbReference>
<keyword evidence="9" id="KW-0732">Signal</keyword>
<dbReference type="GO" id="GO:0046872">
    <property type="term" value="F:metal ion binding"/>
    <property type="evidence" value="ECO:0007669"/>
    <property type="project" value="UniProtKB-KW"/>
</dbReference>
<dbReference type="Pfam" id="PF01431">
    <property type="entry name" value="Peptidase_M13"/>
    <property type="match status" value="1"/>
</dbReference>
<dbReference type="SUPFAM" id="SSF55486">
    <property type="entry name" value="Metalloproteases ('zincins'), catalytic domain"/>
    <property type="match status" value="1"/>
</dbReference>
<feature type="non-terminal residue" evidence="12">
    <location>
        <position position="704"/>
    </location>
</feature>
<feature type="domain" description="Peptidase M13 N-terminal" evidence="11">
    <location>
        <begin position="55"/>
        <end position="440"/>
    </location>
</feature>
<feature type="compositionally biased region" description="Basic and acidic residues" evidence="8">
    <location>
        <begin position="600"/>
        <end position="610"/>
    </location>
</feature>
<comment type="similarity">
    <text evidence="2">Belongs to the peptidase M13 family.</text>
</comment>
<dbReference type="GO" id="GO:0016485">
    <property type="term" value="P:protein processing"/>
    <property type="evidence" value="ECO:0007669"/>
    <property type="project" value="TreeGrafter"/>
</dbReference>
<evidence type="ECO:0000256" key="5">
    <source>
        <dbReference type="ARBA" id="ARBA00022801"/>
    </source>
</evidence>
<dbReference type="PANTHER" id="PTHR11733">
    <property type="entry name" value="ZINC METALLOPROTEASE FAMILY M13 NEPRILYSIN-RELATED"/>
    <property type="match status" value="1"/>
</dbReference>
<evidence type="ECO:0000259" key="10">
    <source>
        <dbReference type="Pfam" id="PF01431"/>
    </source>
</evidence>
<dbReference type="PROSITE" id="PS51885">
    <property type="entry name" value="NEPRILYSIN"/>
    <property type="match status" value="1"/>
</dbReference>
<evidence type="ECO:0000256" key="3">
    <source>
        <dbReference type="ARBA" id="ARBA00022670"/>
    </source>
</evidence>
<dbReference type="EMBL" id="GEFH01000440">
    <property type="protein sequence ID" value="JAP68141.1"/>
    <property type="molecule type" value="mRNA"/>
</dbReference>
<feature type="region of interest" description="Disordered" evidence="8">
    <location>
        <begin position="245"/>
        <end position="267"/>
    </location>
</feature>
<protein>
    <submittedName>
        <fullName evidence="12">Putative m13 family peptidase</fullName>
    </submittedName>
</protein>
<keyword evidence="5" id="KW-0378">Hydrolase</keyword>
<evidence type="ECO:0000256" key="9">
    <source>
        <dbReference type="SAM" id="SignalP"/>
    </source>
</evidence>
<evidence type="ECO:0000259" key="11">
    <source>
        <dbReference type="Pfam" id="PF05649"/>
    </source>
</evidence>
<keyword evidence="3" id="KW-0645">Protease</keyword>
<name>A0A131XRE7_9ACAR</name>
<dbReference type="InterPro" id="IPR042089">
    <property type="entry name" value="Peptidase_M13_dom_2"/>
</dbReference>
<dbReference type="Gene3D" id="1.10.1380.10">
    <property type="entry name" value="Neutral endopeptidase , domain2"/>
    <property type="match status" value="2"/>
</dbReference>
<dbReference type="InterPro" id="IPR000718">
    <property type="entry name" value="Peptidase_M13"/>
</dbReference>
<organism evidence="12">
    <name type="scientific">Hyalomma excavatum</name>
    <dbReference type="NCBI Taxonomy" id="257692"/>
    <lineage>
        <taxon>Eukaryota</taxon>
        <taxon>Metazoa</taxon>
        <taxon>Ecdysozoa</taxon>
        <taxon>Arthropoda</taxon>
        <taxon>Chelicerata</taxon>
        <taxon>Arachnida</taxon>
        <taxon>Acari</taxon>
        <taxon>Parasitiformes</taxon>
        <taxon>Ixodida</taxon>
        <taxon>Ixodoidea</taxon>
        <taxon>Ixodidae</taxon>
        <taxon>Hyalomminae</taxon>
        <taxon>Hyalomma</taxon>
    </lineage>
</organism>
<keyword evidence="6" id="KW-0862">Zinc</keyword>
<feature type="signal peptide" evidence="9">
    <location>
        <begin position="1"/>
        <end position="22"/>
    </location>
</feature>
<evidence type="ECO:0000256" key="7">
    <source>
        <dbReference type="ARBA" id="ARBA00023049"/>
    </source>
</evidence>
<feature type="region of interest" description="Disordered" evidence="8">
    <location>
        <begin position="591"/>
        <end position="610"/>
    </location>
</feature>
<proteinExistence type="evidence at transcript level"/>
<evidence type="ECO:0000313" key="12">
    <source>
        <dbReference type="EMBL" id="JAP68141.1"/>
    </source>
</evidence>
<dbReference type="Gene3D" id="3.40.390.10">
    <property type="entry name" value="Collagenase (Catalytic Domain)"/>
    <property type="match status" value="2"/>
</dbReference>
<evidence type="ECO:0000256" key="2">
    <source>
        <dbReference type="ARBA" id="ARBA00007357"/>
    </source>
</evidence>
<evidence type="ECO:0000256" key="6">
    <source>
        <dbReference type="ARBA" id="ARBA00022833"/>
    </source>
</evidence>
<evidence type="ECO:0000256" key="8">
    <source>
        <dbReference type="SAM" id="MobiDB-lite"/>
    </source>
</evidence>
<dbReference type="AlphaFoldDB" id="A0A131XRE7"/>